<accession>B1Y7I8</accession>
<dbReference type="eggNOG" id="COG3167">
    <property type="taxonomic scope" value="Bacteria"/>
</dbReference>
<reference evidence="1 2" key="1">
    <citation type="submission" date="2008-03" db="EMBL/GenBank/DDBJ databases">
        <title>Complete sequence of Leptothrix cholodnii SP-6.</title>
        <authorList>
            <consortium name="US DOE Joint Genome Institute"/>
            <person name="Copeland A."/>
            <person name="Lucas S."/>
            <person name="Lapidus A."/>
            <person name="Glavina del Rio T."/>
            <person name="Dalin E."/>
            <person name="Tice H."/>
            <person name="Bruce D."/>
            <person name="Goodwin L."/>
            <person name="Pitluck S."/>
            <person name="Chertkov O."/>
            <person name="Brettin T."/>
            <person name="Detter J.C."/>
            <person name="Han C."/>
            <person name="Kuske C.R."/>
            <person name="Schmutz J."/>
            <person name="Larimer F."/>
            <person name="Land M."/>
            <person name="Hauser L."/>
            <person name="Kyrpides N."/>
            <person name="Lykidis A."/>
            <person name="Emerson D."/>
            <person name="Richardson P."/>
        </authorList>
    </citation>
    <scope>NUCLEOTIDE SEQUENCE [LARGE SCALE GENOMIC DNA]</scope>
    <source>
        <strain evidence="2">ATCC 51168 / LMG 8142 / SP-6</strain>
    </source>
</reference>
<sequence precursor="true">MNRLLWWLRRHGQPYALTAGLALIAAALAAQWLAVGPLGRQIETAQTQREQRDATLERMSDALLRQDAPQARLDQFYGHFATHGAPLALGLERVHAIAAAHQLEMKRAEYRLSHPPGQKLDRYRMVVPIQGDYTTLRAFVSAVLRELPTLSLDQIQLQRQDIADGRLDAQITLTFYLVP</sequence>
<dbReference type="EMBL" id="CP001013">
    <property type="protein sequence ID" value="ACB36136.1"/>
    <property type="molecule type" value="Genomic_DNA"/>
</dbReference>
<keyword evidence="2" id="KW-1185">Reference proteome</keyword>
<dbReference type="Proteomes" id="UP000001693">
    <property type="component" value="Chromosome"/>
</dbReference>
<dbReference type="HOGENOM" id="CLU_115745_0_0_4"/>
<organism evidence="1 2">
    <name type="scientific">Leptothrix cholodnii (strain ATCC 51168 / LMG 8142 / SP-6)</name>
    <name type="common">Leptothrix discophora (strain SP-6)</name>
    <dbReference type="NCBI Taxonomy" id="395495"/>
    <lineage>
        <taxon>Bacteria</taxon>
        <taxon>Pseudomonadati</taxon>
        <taxon>Pseudomonadota</taxon>
        <taxon>Betaproteobacteria</taxon>
        <taxon>Burkholderiales</taxon>
        <taxon>Sphaerotilaceae</taxon>
        <taxon>Leptothrix</taxon>
    </lineage>
</organism>
<evidence type="ECO:0000313" key="2">
    <source>
        <dbReference type="Proteomes" id="UP000001693"/>
    </source>
</evidence>
<name>B1Y7I8_LEPCP</name>
<dbReference type="KEGG" id="lch:Lcho_3882"/>
<dbReference type="AlphaFoldDB" id="B1Y7I8"/>
<gene>
    <name evidence="1" type="ordered locus">Lcho_3882</name>
</gene>
<proteinExistence type="predicted"/>
<dbReference type="Pfam" id="PF10741">
    <property type="entry name" value="T2SSM_b"/>
    <property type="match status" value="1"/>
</dbReference>
<dbReference type="OrthoDB" id="9096701at2"/>
<dbReference type="RefSeq" id="WP_012348882.1">
    <property type="nucleotide sequence ID" value="NC_010524.1"/>
</dbReference>
<dbReference type="STRING" id="395495.Lcho_3882"/>
<evidence type="ECO:0000313" key="1">
    <source>
        <dbReference type="EMBL" id="ACB36136.1"/>
    </source>
</evidence>
<protein>
    <submittedName>
        <fullName evidence="1">Uncharacterized protein</fullName>
    </submittedName>
</protein>
<dbReference type="InterPro" id="IPR034756">
    <property type="entry name" value="T2SSM_b"/>
</dbReference>